<dbReference type="Gene3D" id="1.10.287.70">
    <property type="match status" value="1"/>
</dbReference>
<dbReference type="PANTHER" id="PTHR11767:SF103">
    <property type="entry name" value="POTASSIUM CHANNEL INWARDLY RECTIFYING TRANSMEMBRANE DOMAIN-CONTAINING PROTEIN"/>
    <property type="match status" value="1"/>
</dbReference>
<dbReference type="GO" id="GO:0034765">
    <property type="term" value="P:regulation of monoatomic ion transmembrane transport"/>
    <property type="evidence" value="ECO:0007669"/>
    <property type="project" value="TreeGrafter"/>
</dbReference>
<sequence length="402" mass="45405">MTLPAGDDSPLLSINTTSPSRPGGATSDSGLRRRGRFLDRDGRFHQSLGRYNIRRIGGDWRRIYQDDIFHTVINTRTSRIITGIFAAYALVIFFFALAYLDISRNREECHVGISTLMEAYVFSLETIMTIGYGAPTNDIFYGGCSSMAMLLTLESFAGIFLDSICIGMFYARFARANKRATTIMFSNSAVIRKIRGDYYFMLQVCERRKHQLVEAHVRLYAMRHVMTPKGSPEMLYQSHQMRVQQPDDDVGAMLLIAMPQVIVHRIDPWSPLFPPECLPTEGHYPKVCPAYPDPSQRLIDIENGNREGGTEVPYKKPTRTQIMNHLRKSELEVIVVLEGIDGSTSNTMQARHSYTDEEIAWDSTFETCVSKADDGIVINFDRFHLLKPAPDDADQVASSSAM</sequence>
<evidence type="ECO:0000256" key="11">
    <source>
        <dbReference type="RuleBase" id="RU003822"/>
    </source>
</evidence>
<dbReference type="Pfam" id="PF17655">
    <property type="entry name" value="IRK_C"/>
    <property type="match status" value="2"/>
</dbReference>
<comment type="similarity">
    <text evidence="11">Belongs to the inward rectifier-type potassium channel (TC 1.A.2.1) family.</text>
</comment>
<keyword evidence="2 11" id="KW-0813">Transport</keyword>
<accession>A0AAD5M5A4</accession>
<evidence type="ECO:0000256" key="3">
    <source>
        <dbReference type="ARBA" id="ARBA00022538"/>
    </source>
</evidence>
<gene>
    <name evidence="16" type="ORF">P43SY_010046</name>
</gene>
<evidence type="ECO:0000256" key="13">
    <source>
        <dbReference type="SAM" id="Phobius"/>
    </source>
</evidence>
<feature type="domain" description="Inward rectifier potassium channel C-terminal" evidence="15">
    <location>
        <begin position="321"/>
        <end position="385"/>
    </location>
</feature>
<keyword evidence="6 11" id="KW-0630">Potassium</keyword>
<feature type="domain" description="Inward rectifier potassium channel C-terminal" evidence="15">
    <location>
        <begin position="183"/>
        <end position="273"/>
    </location>
</feature>
<dbReference type="Gene3D" id="2.60.40.1400">
    <property type="entry name" value="G protein-activated inward rectifier potassium channel 1"/>
    <property type="match status" value="1"/>
</dbReference>
<evidence type="ECO:0000256" key="12">
    <source>
        <dbReference type="SAM" id="MobiDB-lite"/>
    </source>
</evidence>
<evidence type="ECO:0000259" key="15">
    <source>
        <dbReference type="Pfam" id="PF17655"/>
    </source>
</evidence>
<feature type="transmembrane region" description="Helical" evidence="13">
    <location>
        <begin position="146"/>
        <end position="171"/>
    </location>
</feature>
<keyword evidence="8 11" id="KW-0406">Ion transport</keyword>
<keyword evidence="7 13" id="KW-1133">Transmembrane helix</keyword>
<dbReference type="GO" id="GO:0005886">
    <property type="term" value="C:plasma membrane"/>
    <property type="evidence" value="ECO:0007669"/>
    <property type="project" value="TreeGrafter"/>
</dbReference>
<proteinExistence type="inferred from homology"/>
<name>A0AAD5M5A4_PYTIN</name>
<reference evidence="16" key="1">
    <citation type="submission" date="2021-12" db="EMBL/GenBank/DDBJ databases">
        <title>Prjna785345.</title>
        <authorList>
            <person name="Rujirawat T."/>
            <person name="Krajaejun T."/>
        </authorList>
    </citation>
    <scope>NUCLEOTIDE SEQUENCE</scope>
    <source>
        <strain evidence="16">Pi057C3</strain>
    </source>
</reference>
<dbReference type="EMBL" id="JAKCXM010000080">
    <property type="protein sequence ID" value="KAJ0403503.1"/>
    <property type="molecule type" value="Genomic_DNA"/>
</dbReference>
<evidence type="ECO:0000256" key="1">
    <source>
        <dbReference type="ARBA" id="ARBA00004141"/>
    </source>
</evidence>
<dbReference type="InterPro" id="IPR016449">
    <property type="entry name" value="K_chnl_inward-rec_Kir"/>
</dbReference>
<dbReference type="Proteomes" id="UP001209570">
    <property type="component" value="Unassembled WGS sequence"/>
</dbReference>
<dbReference type="InterPro" id="IPR040445">
    <property type="entry name" value="Kir_TM"/>
</dbReference>
<protein>
    <recommendedName>
        <fullName evidence="18">Inward rectifier K channel (IRK-C) family protein</fullName>
    </recommendedName>
</protein>
<feature type="transmembrane region" description="Helical" evidence="13">
    <location>
        <begin position="80"/>
        <end position="100"/>
    </location>
</feature>
<evidence type="ECO:0000256" key="4">
    <source>
        <dbReference type="ARBA" id="ARBA00022692"/>
    </source>
</evidence>
<evidence type="ECO:0008006" key="18">
    <source>
        <dbReference type="Google" id="ProtNLM"/>
    </source>
</evidence>
<dbReference type="Pfam" id="PF01007">
    <property type="entry name" value="IRK"/>
    <property type="match status" value="1"/>
</dbReference>
<keyword evidence="4 11" id="KW-0812">Transmembrane</keyword>
<dbReference type="InterPro" id="IPR014756">
    <property type="entry name" value="Ig_E-set"/>
</dbReference>
<feature type="domain" description="Potassium channel inwardly rectifying transmembrane" evidence="14">
    <location>
        <begin position="61"/>
        <end position="176"/>
    </location>
</feature>
<keyword evidence="3 11" id="KW-0633">Potassium transport</keyword>
<keyword evidence="5 11" id="KW-0851">Voltage-gated channel</keyword>
<dbReference type="GO" id="GO:0005242">
    <property type="term" value="F:inward rectifier potassium channel activity"/>
    <property type="evidence" value="ECO:0007669"/>
    <property type="project" value="InterPro"/>
</dbReference>
<dbReference type="GO" id="GO:0034702">
    <property type="term" value="C:monoatomic ion channel complex"/>
    <property type="evidence" value="ECO:0007669"/>
    <property type="project" value="UniProtKB-KW"/>
</dbReference>
<keyword evidence="17" id="KW-1185">Reference proteome</keyword>
<evidence type="ECO:0000256" key="10">
    <source>
        <dbReference type="ARBA" id="ARBA00023303"/>
    </source>
</evidence>
<comment type="subcellular location">
    <subcellularLocation>
        <location evidence="1 11">Membrane</location>
        <topology evidence="1 11">Multi-pass membrane protein</topology>
    </subcellularLocation>
</comment>
<dbReference type="SUPFAM" id="SSF81324">
    <property type="entry name" value="Voltage-gated potassium channels"/>
    <property type="match status" value="1"/>
</dbReference>
<evidence type="ECO:0000256" key="8">
    <source>
        <dbReference type="ARBA" id="ARBA00023065"/>
    </source>
</evidence>
<evidence type="ECO:0000259" key="14">
    <source>
        <dbReference type="Pfam" id="PF01007"/>
    </source>
</evidence>
<evidence type="ECO:0000256" key="9">
    <source>
        <dbReference type="ARBA" id="ARBA00023136"/>
    </source>
</evidence>
<evidence type="ECO:0000256" key="7">
    <source>
        <dbReference type="ARBA" id="ARBA00022989"/>
    </source>
</evidence>
<evidence type="ECO:0000313" key="17">
    <source>
        <dbReference type="Proteomes" id="UP001209570"/>
    </source>
</evidence>
<keyword evidence="10 11" id="KW-0407">Ion channel</keyword>
<evidence type="ECO:0000313" key="16">
    <source>
        <dbReference type="EMBL" id="KAJ0403503.1"/>
    </source>
</evidence>
<dbReference type="GO" id="GO:1990573">
    <property type="term" value="P:potassium ion import across plasma membrane"/>
    <property type="evidence" value="ECO:0007669"/>
    <property type="project" value="TreeGrafter"/>
</dbReference>
<dbReference type="InterPro" id="IPR013518">
    <property type="entry name" value="K_chnl_inward-rec_Kir_cyto"/>
</dbReference>
<evidence type="ECO:0000256" key="5">
    <source>
        <dbReference type="ARBA" id="ARBA00022882"/>
    </source>
</evidence>
<organism evidence="16 17">
    <name type="scientific">Pythium insidiosum</name>
    <name type="common">Pythiosis disease agent</name>
    <dbReference type="NCBI Taxonomy" id="114742"/>
    <lineage>
        <taxon>Eukaryota</taxon>
        <taxon>Sar</taxon>
        <taxon>Stramenopiles</taxon>
        <taxon>Oomycota</taxon>
        <taxon>Peronosporomycetes</taxon>
        <taxon>Pythiales</taxon>
        <taxon>Pythiaceae</taxon>
        <taxon>Pythium</taxon>
    </lineage>
</organism>
<keyword evidence="9 13" id="KW-0472">Membrane</keyword>
<dbReference type="PANTHER" id="PTHR11767">
    <property type="entry name" value="INWARD RECTIFIER POTASSIUM CHANNEL"/>
    <property type="match status" value="1"/>
</dbReference>
<evidence type="ECO:0000256" key="6">
    <source>
        <dbReference type="ARBA" id="ARBA00022958"/>
    </source>
</evidence>
<dbReference type="AlphaFoldDB" id="A0AAD5M5A4"/>
<feature type="region of interest" description="Disordered" evidence="12">
    <location>
        <begin position="1"/>
        <end position="32"/>
    </location>
</feature>
<dbReference type="SUPFAM" id="SSF81296">
    <property type="entry name" value="E set domains"/>
    <property type="match status" value="1"/>
</dbReference>
<comment type="caution">
    <text evidence="16">The sequence shown here is derived from an EMBL/GenBank/DDBJ whole genome shotgun (WGS) entry which is preliminary data.</text>
</comment>
<feature type="transmembrane region" description="Helical" evidence="13">
    <location>
        <begin position="112"/>
        <end position="134"/>
    </location>
</feature>
<evidence type="ECO:0000256" key="2">
    <source>
        <dbReference type="ARBA" id="ARBA00022448"/>
    </source>
</evidence>
<dbReference type="InterPro" id="IPR041647">
    <property type="entry name" value="IRK_C"/>
</dbReference>